<dbReference type="FunFam" id="1.20.58.1120:FF:000007">
    <property type="entry name" value="Dynein heavy chain 4"/>
    <property type="match status" value="1"/>
</dbReference>
<feature type="region of interest" description="Disordered" evidence="20">
    <location>
        <begin position="1333"/>
        <end position="1369"/>
    </location>
</feature>
<dbReference type="GO" id="GO:0007018">
    <property type="term" value="P:microtubule-based movement"/>
    <property type="evidence" value="ECO:0007669"/>
    <property type="project" value="InterPro"/>
</dbReference>
<proteinExistence type="inferred from homology"/>
<comment type="similarity">
    <text evidence="3">Belongs to the dynein heavy chain family.</text>
</comment>
<dbReference type="InterPro" id="IPR043160">
    <property type="entry name" value="Dynein_C_barrel"/>
</dbReference>
<evidence type="ECO:0000256" key="7">
    <source>
        <dbReference type="ARBA" id="ARBA00022701"/>
    </source>
</evidence>
<dbReference type="Pfam" id="PF12781">
    <property type="entry name" value="AAA_9"/>
    <property type="match status" value="1"/>
</dbReference>
<dbReference type="FunFam" id="3.40.50.300:FF:000063">
    <property type="entry name" value="dynein heavy chain 6, axonemal"/>
    <property type="match status" value="1"/>
</dbReference>
<feature type="coiled-coil region" evidence="19">
    <location>
        <begin position="3372"/>
        <end position="3437"/>
    </location>
</feature>
<feature type="compositionally biased region" description="Polar residues" evidence="20">
    <location>
        <begin position="74"/>
        <end position="87"/>
    </location>
</feature>
<dbReference type="OrthoDB" id="447173at2759"/>
<keyword evidence="17" id="KW-0966">Cell projection</keyword>
<dbReference type="GO" id="GO:0005874">
    <property type="term" value="C:microtubule"/>
    <property type="evidence" value="ECO:0007669"/>
    <property type="project" value="UniProtKB-KW"/>
</dbReference>
<dbReference type="FunFam" id="1.10.287.2620:FF:000001">
    <property type="entry name" value="Cytoplasmic dynein heavy chain 1"/>
    <property type="match status" value="1"/>
</dbReference>
<dbReference type="GO" id="GO:0005524">
    <property type="term" value="F:ATP binding"/>
    <property type="evidence" value="ECO:0007669"/>
    <property type="project" value="UniProtKB-KW"/>
</dbReference>
<dbReference type="Pfam" id="PF03028">
    <property type="entry name" value="Dynein_heavy"/>
    <property type="match status" value="1"/>
</dbReference>
<evidence type="ECO:0000259" key="21">
    <source>
        <dbReference type="SMART" id="SM00382"/>
    </source>
</evidence>
<dbReference type="InterPro" id="IPR041466">
    <property type="entry name" value="Dynein_AAA5_ext"/>
</dbReference>
<dbReference type="Gene3D" id="1.20.1270.280">
    <property type="match status" value="1"/>
</dbReference>
<feature type="compositionally biased region" description="Basic residues" evidence="20">
    <location>
        <begin position="414"/>
        <end position="424"/>
    </location>
</feature>
<dbReference type="Gene3D" id="1.10.472.130">
    <property type="match status" value="1"/>
</dbReference>
<feature type="domain" description="AAA+ ATPase" evidence="21">
    <location>
        <begin position="2910"/>
        <end position="3067"/>
    </location>
</feature>
<feature type="compositionally biased region" description="Low complexity" evidence="20">
    <location>
        <begin position="257"/>
        <end position="267"/>
    </location>
</feature>
<dbReference type="InterPro" id="IPR043157">
    <property type="entry name" value="Dynein_AAA1S"/>
</dbReference>
<evidence type="ECO:0000256" key="8">
    <source>
        <dbReference type="ARBA" id="ARBA00022737"/>
    </source>
</evidence>
<evidence type="ECO:0000256" key="15">
    <source>
        <dbReference type="ARBA" id="ARBA00023175"/>
    </source>
</evidence>
<dbReference type="Pfam" id="PF17857">
    <property type="entry name" value="AAA_lid_1"/>
    <property type="match status" value="1"/>
</dbReference>
<feature type="compositionally biased region" description="Polar residues" evidence="20">
    <location>
        <begin position="240"/>
        <end position="256"/>
    </location>
</feature>
<dbReference type="Pfam" id="PF17852">
    <property type="entry name" value="Dynein_AAA_lid"/>
    <property type="match status" value="1"/>
</dbReference>
<feature type="domain" description="AAA+ ATPase" evidence="21">
    <location>
        <begin position="1936"/>
        <end position="2072"/>
    </location>
</feature>
<feature type="coiled-coil region" evidence="19">
    <location>
        <begin position="1265"/>
        <end position="1325"/>
    </location>
</feature>
<keyword evidence="11" id="KW-0282">Flagellum</keyword>
<dbReference type="FunFam" id="3.20.180.20:FF:000003">
    <property type="entry name" value="Dynein heavy chain 12, axonemal"/>
    <property type="match status" value="1"/>
</dbReference>
<dbReference type="FunFam" id="1.20.920.30:FF:000005">
    <property type="entry name" value="Dynein, axonemal, heavy chain 2"/>
    <property type="match status" value="1"/>
</dbReference>
<comment type="subcellular location">
    <subcellularLocation>
        <location evidence="1">Cell projection</location>
        <location evidence="1">Cilium</location>
        <location evidence="1">Flagellum</location>
    </subcellularLocation>
    <subcellularLocation>
        <location evidence="2">Cytoplasm</location>
        <location evidence="2">Cytoskeleton</location>
        <location evidence="2">Cilium axoneme</location>
    </subcellularLocation>
</comment>
<keyword evidence="7" id="KW-0493">Microtubule</keyword>
<dbReference type="FunFam" id="3.40.50.300:FF:002429">
    <property type="entry name" value="Dynein heavy chain, putative"/>
    <property type="match status" value="1"/>
</dbReference>
<dbReference type="Gene3D" id="1.10.8.710">
    <property type="match status" value="1"/>
</dbReference>
<dbReference type="Pfam" id="PF12775">
    <property type="entry name" value="AAA_7"/>
    <property type="match status" value="1"/>
</dbReference>
<dbReference type="Pfam" id="PF18199">
    <property type="entry name" value="Dynein_C"/>
    <property type="match status" value="1"/>
</dbReference>
<dbReference type="Pfam" id="PF18198">
    <property type="entry name" value="AAA_lid_11"/>
    <property type="match status" value="1"/>
</dbReference>
<dbReference type="InterPro" id="IPR026983">
    <property type="entry name" value="DHC"/>
</dbReference>
<dbReference type="GO" id="GO:0045505">
    <property type="term" value="F:dynein intermediate chain binding"/>
    <property type="evidence" value="ECO:0007669"/>
    <property type="project" value="InterPro"/>
</dbReference>
<dbReference type="SUPFAM" id="SSF52540">
    <property type="entry name" value="P-loop containing nucleoside triphosphate hydrolases"/>
    <property type="match status" value="4"/>
</dbReference>
<dbReference type="Pfam" id="PF08393">
    <property type="entry name" value="DHC_N2"/>
    <property type="match status" value="1"/>
</dbReference>
<gene>
    <name evidence="22" type="ORF">BCR33DRAFT_853838</name>
</gene>
<dbReference type="FunFam" id="1.20.140.100:FF:000004">
    <property type="entry name" value="Dynein axonemal heavy chain 6"/>
    <property type="match status" value="1"/>
</dbReference>
<dbReference type="InterPro" id="IPR042219">
    <property type="entry name" value="AAA_lid_11_sf"/>
</dbReference>
<dbReference type="InterPro" id="IPR042228">
    <property type="entry name" value="Dynein_linker_3"/>
</dbReference>
<feature type="compositionally biased region" description="Low complexity" evidence="20">
    <location>
        <begin position="161"/>
        <end position="179"/>
    </location>
</feature>
<dbReference type="GO" id="GO:0005930">
    <property type="term" value="C:axoneme"/>
    <property type="evidence" value="ECO:0007669"/>
    <property type="project" value="UniProtKB-SubCell"/>
</dbReference>
<dbReference type="GO" id="GO:0030286">
    <property type="term" value="C:dynein complex"/>
    <property type="evidence" value="ECO:0007669"/>
    <property type="project" value="UniProtKB-KW"/>
</dbReference>
<dbReference type="InterPro" id="IPR035699">
    <property type="entry name" value="AAA_6"/>
</dbReference>
<dbReference type="FunFam" id="3.40.50.300:FF:000049">
    <property type="entry name" value="Dynein, axonemal, heavy chain 5"/>
    <property type="match status" value="1"/>
</dbReference>
<evidence type="ECO:0000256" key="10">
    <source>
        <dbReference type="ARBA" id="ARBA00022840"/>
    </source>
</evidence>
<dbReference type="Gene3D" id="1.10.8.1220">
    <property type="match status" value="1"/>
</dbReference>
<evidence type="ECO:0000313" key="23">
    <source>
        <dbReference type="Proteomes" id="UP000193642"/>
    </source>
</evidence>
<evidence type="ECO:0000313" key="22">
    <source>
        <dbReference type="EMBL" id="ORY38879.1"/>
    </source>
</evidence>
<evidence type="ECO:0000256" key="19">
    <source>
        <dbReference type="SAM" id="Coils"/>
    </source>
</evidence>
<dbReference type="Gene3D" id="1.20.920.30">
    <property type="match status" value="1"/>
</dbReference>
<evidence type="ECO:0000256" key="5">
    <source>
        <dbReference type="ARBA" id="ARBA00022197"/>
    </source>
</evidence>
<keyword evidence="13 19" id="KW-0175">Coiled coil</keyword>
<keyword evidence="9" id="KW-0547">Nucleotide-binding</keyword>
<dbReference type="Proteomes" id="UP000193642">
    <property type="component" value="Unassembled WGS sequence"/>
</dbReference>
<feature type="region of interest" description="Disordered" evidence="20">
    <location>
        <begin position="1"/>
        <end position="129"/>
    </location>
</feature>
<keyword evidence="8" id="KW-0677">Repeat</keyword>
<dbReference type="EMBL" id="MCGO01000042">
    <property type="protein sequence ID" value="ORY38879.1"/>
    <property type="molecule type" value="Genomic_DNA"/>
</dbReference>
<dbReference type="InterPro" id="IPR013602">
    <property type="entry name" value="Dynein_heavy_linker"/>
</dbReference>
<comment type="caution">
    <text evidence="22">The sequence shown here is derived from an EMBL/GenBank/DDBJ whole genome shotgun (WGS) entry which is preliminary data.</text>
</comment>
<dbReference type="FunFam" id="3.40.50.300:FF:002141">
    <property type="entry name" value="Dynein heavy chain"/>
    <property type="match status" value="1"/>
</dbReference>
<dbReference type="GO" id="GO:0051959">
    <property type="term" value="F:dynein light intermediate chain binding"/>
    <property type="evidence" value="ECO:0007669"/>
    <property type="project" value="InterPro"/>
</dbReference>
<dbReference type="Gene3D" id="1.20.920.20">
    <property type="match status" value="1"/>
</dbReference>
<comment type="subunit">
    <text evidence="4">Consists of at least two heavy chains and a number of intermediate and light chains.</text>
</comment>
<dbReference type="InterPro" id="IPR042222">
    <property type="entry name" value="Dynein_2_N"/>
</dbReference>
<dbReference type="GO" id="GO:0008569">
    <property type="term" value="F:minus-end-directed microtubule motor activity"/>
    <property type="evidence" value="ECO:0007669"/>
    <property type="project" value="InterPro"/>
</dbReference>
<keyword evidence="6" id="KW-0963">Cytoplasm</keyword>
<evidence type="ECO:0000256" key="20">
    <source>
        <dbReference type="SAM" id="MobiDB-lite"/>
    </source>
</evidence>
<dbReference type="InterPro" id="IPR035706">
    <property type="entry name" value="AAA_9"/>
</dbReference>
<keyword evidence="10" id="KW-0067">ATP-binding</keyword>
<sequence length="4638" mass="522328">MEPEGESLTAPSPNLRRKRSGEVMSPKDLTSASLSGTPRQTHSAEAPQLLPSLSLPPSSAKSSHRSQADRKGHTAQSILTQRLYTTSARKENPHFSVPLPQYRVKNYSDGNYSYSEGASPRAASAYSAATTSLPLPQDQRLQSAPASLFADVNEFVFNDDSSSVAGGSSVAPKSSSATARLDPLSFVPPSGGTTPRLIAQAAEQAPTPPRNRPTGVHSATSSNGGPRVVLKAKRPVILPISSTPGHTVRQTHSRPPSQQASSRAESARFVPEMDLSSVAHIIRSKRRAESSTVEGADDLDKLGLGHVRTGFSGVPVIPPIAPSEKVGMRLSLVTPAPIKSADSKRVRLMLPDDHQDVIDERSPSTKLSQAETDFMIVDGTDLASLTPSSAKPLLVTQQHQQQPAPPPSPNPSTKSHRSQSHEKKQKVYTFQLGSEEVAPTGLAQCKTPFDFIKYIETRPSNTKEFAYLVALKPSLQKGSFTFNPYNLEIVPYDDIAKSDGYYTISNKGITCFNHLGHGEFTPLHQWLREHKLFHKLLQIPFFARYRIWKCFTVWHRTVLHTKITLAKQSLQKTLFFAHPILCPTLFEVRALCAQAAQRTFVNVEEGRGYELQEFLKEQVEWVTGESATGLREWERRVRELVEGASTRCLKEKGFDITLKEVDENEQENALKGIFKGPRLTYTEQSARKSECLRLQRFVKVVDYMVVNTLHMLVVDSVMELLGNVFWGCHDSDVVVDGYEGADALRDEQISLLMTLERPGGANEAVEVVLEQTRKASSGSLGSLDAIGASVITSGTVQVGGVIVGPEVRTSELMVCGFDGFASILSRILRSAMIQVEIREVYDEDKTRGHGVKMMEVDEPSLESSRVTTVSKSVADARKSTVKALLPTKQCPLFKLELLLHYKSPTKHLYFEPSLPDFLNAIDELLKSYVLAVEEFHLLTNTIPFLDPSNLAGGAYSSNRGLEESEFGEGPQVTAIITEGGYFREVCGRIRGVVVGNFLNAAEWMLGFNEVRSMWIDNEYFNALRELKQAGGDVAVLLATNTGDSGMAGILMEYEEKRERALIEAAIARGEDPPELKKRSVLEIGATIELRDEADGGEAYSPLYEFFQESLSKFANQRQVMNAISVSSVINNLNVDTGKLKSILVPSPERCFSDVAKILPGLSRDKNELLLTELQTWVRILNTQPNNVEAFVEYLGWLEKIKLALPLVENMEAEITRLYNLLEMYKIPIQPTDLALYQTLLPTLRSLQESVDISTDTKEENITRFATELEKALNDLMGEVSDVRNRAQDPMVLNLSSDSNIVIRFLDELKANLNEIEAKKKRYESWGELFKNGGITVGQPEEKPAAGRGQPPPPPADAKKKPVSSGELEETMTEVQLKSTLWISLREWSKMANDWRTQPFDSLNIEEISAQIQIYMKTVYTLDKGLPPNDVVPKLKAMVDEFRVWYPTIVDLRNQALKPRHWERIQDAIGKQINKDETFTLGKLIEMRVFDFKDEISNISSQAGSEAALEEMLAKVVKIWNEAEFIVISYRDAKDVFILGTVEDIQTLLEDSQVTIATIKSSRFIGPIKGEVEKWDRSLALFAETLEAWLTCQRNWLYLESIFSAPDIQRQLPDEARMFSQVDRSWKDIMRRVARNPNAIKSGTVPGLLETLQQNNALLDQIQKCLEDYLESKRLLFPRFYFLSNDELLEILSQTRNPQAVQPHLSKCFDAIKSLDFNSNDPKSIDIAAMVSPEGERVGFIKMIKARGNVEAWLGAVEEAMFAILRRLVKIAISEYDPNKRAAWVMDHAGQVVVTGNQIIWTRDVSEAIKSPDPNKALTTLKQDSINNLSQLAGLVRGELTKIQRAILGALITIDVHNRDIVQGLVQARVTGLADFEWTKQLRYYWDMDLDTCNVKMSSAVFSYGYEYLGCSPRLVITPLTDRCYLTLTGAMQLNLGGSPVGPAGTGKTETVKDLAKALARQCVVFNCSDGLDYKMMGKMFAGLAQSGAWACFDEFNRIDIEVLSVIAQQLLTIKAAKDMKAIKFNFEGREIRLIDTCAAFITMNPGYAGRTELPDNLKALFRPISMMIPDYGLIAEIMLFSEGFESAKKFAGKVVNLYKLCSEQLSQQDHYDFGMRAVKSVLIMAGALKRASPELVEEVVLIRSLRDSNLPKFLEEDVCLFAGILQDLFPGVVIIEKDFSLLINAFKDVMSERSLEVVDSFITRICQLYETMRIRHGVMLVGPTGGGKTTCYEILRDANTLLKEKYPNNQDFAKVKTWVLNPKCVAMTELYGQFNLATMEWKDGLIGTIFRAQVADDTPDEKWTVLDGPVDALWIENMNTVLDDNKLLTLINGERIKMNNTMHMLFEVMDLAVASPATVSRCGMVYMDPASLGWWPYFSSWLRKLPSYVQDDAKDHLRMLFHGYVEKGLRFVRKSCTEFVPSVNFNLVVSLCNLLSTFIAKEEEIDFKAEIMELRGVLNHIFVFCYTWSIGGNLADGNQERFDTFLRDMIDGHPIPDFSMPSSNSIFAHYVDIKRRTFSVWEDIVPSFNYSKDIPYFQMIVPTPDTVKYAYLLEALLTNSFRTLFTGGTGVGKSVIVQDLLNRISKPKGYIPIPLNFSAQTNSEQTQQIMELKLEKKRKSFGAPNGFNKIVLFVDDLNMPKLDTYGSQPPIELIRQFIDFGGFYDREKLIWKSIVDIELIACCAPPGGGRNNVTPRFLRHFNMLNIPAPSEMSLSKIFKSIVEGFLKPFAQEVKTSTDAIVNSAVEIYHSMCTQLLPTPAKSHYTFNLRDLSKVVQGILQLQPANVSVKADIAKAFIHESSRVFHDRLIDEPDRLFFFKLVSELVDRNFGVNIPKDILVEKPIMFGDFHKRGVPIEERQYIEFTDMKVMNTLLEEYLEEYNVTHSKDIRLIFFMDAKQHVSRISRIIRQPRGNALLVGVGGCGKQSLTRLACHISDYQCIQIELTRTYDTVEWREDLKRLYRLAGVDGKNTVFLMSDTQIKKETFLEDINSILNSGEVPNLFEFDEREKILGELRPVAREKGLPEDRDSVQQFFINRVRDNLHIVLATSPVGDAFRNRCRMFPSLVNCSTIDWFDEWPKDALLSVSKRFFEFVDLGSDDMRDKISSMCVEIHASVGATAKRFYAELRRRYYTTPTSYLELINLYTAMLHEKRKELGSARDRLKNGLSKLLETNQLVANMQIELEELGPELKQKATDVEALMVKIAKDQEMADGVRKVVGDEEAIVRDKAIVTESIAADAQKDLDEALPALNAAYKALDALEKKDIAELKVFSKPPDLVLLVLEAICILFKVKPDWESSKKLLSDPQLMKKMAEYDKDNIPESITKKLRRYIENPIFNPESVEKVSRACKSMCMWVIAMDIYSRVFKEVLPKKKRLEEAQTTLEATMAKLAEKTAALQEVEDQLTKLKETYEASIKSKRVLSEKMEETTRRLARASKLTLALADEQVRWAESVEALSSQIDALVGNMFLCAASVAYYGAFTSNYRQDLIILWIRKCQEIGIPVSEHFNILDHLADPAVVRDWNIQGLPSDQLSTENGILVTRGRRWPLMIDPQGQANRWIRAMEGTNLKIIKLSDSKFLRSLENAVRTGQAILMEDVGEQLDPAIEPLLLKQTIRQGGRLLMKLGDSVVEYDRNFKLYITTKLANPHYLPEVCIKVTIINFTVTKQGLEGQLLADVVKIERPELEEQRNSLIVSISNDKKQLKDIEEKILKLLFNSEGNILDDEELINTLNQSKVTSAAIKERVALAEKTEVEINFAREKYRPVAIRGSVLYFVIADLGELDPMYQFSLKYFKNLFNQCITESEKADDLQVRIKILCKNTTYSIFSNVSRGLFEAHKLIYAFMICAAILRQRESISENEWNFFIRGSNRLNGENPPKPESQFITDMIWNNLCDCALAVETFKNVQEHVYTFGAEWDEMMECADPYSKRIPSEHIQMLTDFQRLMLVKILREEKLVPSIISFVSRNLGQEFIDIPPLDLVKVYKDTTSKLPMIFILSSGSDPIAGLMKMAASKEFNMQDRLHMISLGQGQGPIAEELIRRATMQGDWLFLQNCHLAASWMNRLETIIKGFADMDMNHNFRLFLSSMPSKVFPSSVLQDGVKVTNEPPKGLRANLARSFADISKDLFDVHPPQGVKFKKLLFGVCFFNAIIQERKKFGPLGWNICYDWSNSDLEVSITILKNILLDNKQIPWDALLYLTGEITFGGRVTDDWDRRTVRSILAKYYTPNIIQDSYKFSPSGIYFAPPDGDLNSFKNYIDSMPFTEEPSIFGMHENANISYQLQESRRVVKTVLDVQPRLVSGGSGKTSEEVVMDVATTILDGLPEFLYIDLFAIEDAATGAGDGNSIDLFAKGSDGRMLNSLSTVLMQESNRFNKLLKVVKSSLGYLIKAVKGLVVMSAELELVYQSLLNNEVPKAWANAAYPSLKPLAGWVKDLHLRIGELDTWINNGQPPCFWLPGFFFPQGFLTGVLQNMARKYNIPIDSLMFAYKVSEYEEGDPGIVNDVSAVTAKMRMFKTAPSTSQAQGYSGFPRSSQLYPDEDGVLIRGLFIEGARWDRERRVLSDSLPMEMFSTMPLLRFIPSQVVQREGGLYVCPLYKTSARAGTLTTTGQSSNFIVPVNIPTDKPQDYWISKGVALLCQLNE</sequence>
<evidence type="ECO:0000256" key="17">
    <source>
        <dbReference type="ARBA" id="ARBA00023273"/>
    </source>
</evidence>
<dbReference type="FunFam" id="3.10.490.20:FF:000005">
    <property type="entry name" value="Dynein axonemal heavy chain 6"/>
    <property type="match status" value="1"/>
</dbReference>
<reference evidence="22 23" key="1">
    <citation type="submission" date="2016-07" db="EMBL/GenBank/DDBJ databases">
        <title>Pervasive Adenine N6-methylation of Active Genes in Fungi.</title>
        <authorList>
            <consortium name="DOE Joint Genome Institute"/>
            <person name="Mondo S.J."/>
            <person name="Dannebaum R.O."/>
            <person name="Kuo R.C."/>
            <person name="Labutti K."/>
            <person name="Haridas S."/>
            <person name="Kuo A."/>
            <person name="Salamov A."/>
            <person name="Ahrendt S.R."/>
            <person name="Lipzen A."/>
            <person name="Sullivan W."/>
            <person name="Andreopoulos W.B."/>
            <person name="Clum A."/>
            <person name="Lindquist E."/>
            <person name="Daum C."/>
            <person name="Ramamoorthy G.K."/>
            <person name="Gryganskyi A."/>
            <person name="Culley D."/>
            <person name="Magnuson J.K."/>
            <person name="James T.Y."/>
            <person name="O'Malley M.A."/>
            <person name="Stajich J.E."/>
            <person name="Spatafora J.W."/>
            <person name="Visel A."/>
            <person name="Grigoriev I.V."/>
        </authorList>
    </citation>
    <scope>NUCLEOTIDE SEQUENCE [LARGE SCALE GENOMIC DNA]</scope>
    <source>
        <strain evidence="22 23">JEL800</strain>
    </source>
</reference>
<protein>
    <recommendedName>
        <fullName evidence="5">Dynein heavy chain, cytoplasmic</fullName>
    </recommendedName>
    <alternativeName>
        <fullName evidence="18">Dynein heavy chain, cytosolic</fullName>
    </alternativeName>
</protein>
<organism evidence="22 23">
    <name type="scientific">Rhizoclosmatium globosum</name>
    <dbReference type="NCBI Taxonomy" id="329046"/>
    <lineage>
        <taxon>Eukaryota</taxon>
        <taxon>Fungi</taxon>
        <taxon>Fungi incertae sedis</taxon>
        <taxon>Chytridiomycota</taxon>
        <taxon>Chytridiomycota incertae sedis</taxon>
        <taxon>Chytridiomycetes</taxon>
        <taxon>Chytridiales</taxon>
        <taxon>Chytriomycetaceae</taxon>
        <taxon>Rhizoclosmatium</taxon>
    </lineage>
</organism>
<dbReference type="InterPro" id="IPR024317">
    <property type="entry name" value="Dynein_heavy_chain_D4_dom"/>
</dbReference>
<dbReference type="Gene3D" id="3.20.180.20">
    <property type="entry name" value="Dynein heavy chain, N-terminal domain 2"/>
    <property type="match status" value="1"/>
</dbReference>
<feature type="region of interest" description="Disordered" evidence="20">
    <location>
        <begin position="161"/>
        <end position="267"/>
    </location>
</feature>
<keyword evidence="16" id="KW-0206">Cytoskeleton</keyword>
<feature type="compositionally biased region" description="Low complexity" evidence="20">
    <location>
        <begin position="118"/>
        <end position="129"/>
    </location>
</feature>
<evidence type="ECO:0000256" key="18">
    <source>
        <dbReference type="ARBA" id="ARBA00033439"/>
    </source>
</evidence>
<dbReference type="Gene3D" id="1.20.140.100">
    <property type="entry name" value="Dynein heavy chain, N-terminal domain 2"/>
    <property type="match status" value="1"/>
</dbReference>
<dbReference type="Gene3D" id="1.20.58.1120">
    <property type="match status" value="1"/>
</dbReference>
<dbReference type="InterPro" id="IPR004273">
    <property type="entry name" value="Dynein_heavy_D6_P-loop"/>
</dbReference>
<feature type="region of interest" description="Disordered" evidence="20">
    <location>
        <begin position="394"/>
        <end position="424"/>
    </location>
</feature>
<dbReference type="FunFam" id="1.10.8.720:FF:000001">
    <property type="entry name" value="dynein heavy chain 7, axonemal"/>
    <property type="match status" value="1"/>
</dbReference>
<evidence type="ECO:0000256" key="9">
    <source>
        <dbReference type="ARBA" id="ARBA00022741"/>
    </source>
</evidence>
<dbReference type="Pfam" id="PF12777">
    <property type="entry name" value="MT"/>
    <property type="match status" value="1"/>
</dbReference>
<name>A0A1Y2BVT7_9FUNG</name>
<dbReference type="STRING" id="329046.A0A1Y2BVT7"/>
<dbReference type="Gene3D" id="6.10.140.1060">
    <property type="match status" value="1"/>
</dbReference>
<evidence type="ECO:0000256" key="3">
    <source>
        <dbReference type="ARBA" id="ARBA00008887"/>
    </source>
</evidence>
<keyword evidence="14" id="KW-0969">Cilium</keyword>
<evidence type="ECO:0000256" key="1">
    <source>
        <dbReference type="ARBA" id="ARBA00004230"/>
    </source>
</evidence>
<dbReference type="FunFam" id="1.20.920.20:FF:000006">
    <property type="entry name" value="Dynein, axonemal, heavy chain 6"/>
    <property type="match status" value="1"/>
</dbReference>
<keyword evidence="15" id="KW-0505">Motor protein</keyword>
<evidence type="ECO:0000256" key="11">
    <source>
        <dbReference type="ARBA" id="ARBA00022846"/>
    </source>
</evidence>
<evidence type="ECO:0000256" key="2">
    <source>
        <dbReference type="ARBA" id="ARBA00004430"/>
    </source>
</evidence>
<dbReference type="Pfam" id="PF12780">
    <property type="entry name" value="AAA_8"/>
    <property type="match status" value="1"/>
</dbReference>
<dbReference type="InterPro" id="IPR041658">
    <property type="entry name" value="AAA_lid_11"/>
</dbReference>
<dbReference type="InterPro" id="IPR003593">
    <property type="entry name" value="AAA+_ATPase"/>
</dbReference>
<dbReference type="FunFam" id="1.10.8.710:FF:000004">
    <property type="entry name" value="Dynein axonemal heavy chain 6"/>
    <property type="match status" value="1"/>
</dbReference>
<dbReference type="InterPro" id="IPR041589">
    <property type="entry name" value="DNAH3_AAA_lid_1"/>
</dbReference>
<evidence type="ECO:0000256" key="12">
    <source>
        <dbReference type="ARBA" id="ARBA00023017"/>
    </source>
</evidence>
<evidence type="ECO:0000256" key="16">
    <source>
        <dbReference type="ARBA" id="ARBA00023212"/>
    </source>
</evidence>
<dbReference type="InterPro" id="IPR041228">
    <property type="entry name" value="Dynein_C"/>
</dbReference>
<dbReference type="Gene3D" id="3.10.490.20">
    <property type="match status" value="1"/>
</dbReference>
<feature type="compositionally biased region" description="Polar residues" evidence="20">
    <location>
        <begin position="28"/>
        <end position="41"/>
    </location>
</feature>
<dbReference type="GO" id="GO:0031514">
    <property type="term" value="C:motile cilium"/>
    <property type="evidence" value="ECO:0007669"/>
    <property type="project" value="UniProtKB-SubCell"/>
</dbReference>
<evidence type="ECO:0000256" key="6">
    <source>
        <dbReference type="ARBA" id="ARBA00022490"/>
    </source>
</evidence>
<accession>A0A1Y2BVT7</accession>
<dbReference type="Pfam" id="PF12774">
    <property type="entry name" value="AAA_6"/>
    <property type="match status" value="1"/>
</dbReference>
<evidence type="ECO:0000256" key="14">
    <source>
        <dbReference type="ARBA" id="ARBA00023069"/>
    </source>
</evidence>
<dbReference type="InterPro" id="IPR027417">
    <property type="entry name" value="P-loop_NTPase"/>
</dbReference>
<evidence type="ECO:0000256" key="4">
    <source>
        <dbReference type="ARBA" id="ARBA00011655"/>
    </source>
</evidence>
<keyword evidence="23" id="KW-1185">Reference proteome</keyword>
<dbReference type="SMART" id="SM00382">
    <property type="entry name" value="AAA"/>
    <property type="match status" value="3"/>
</dbReference>
<dbReference type="FunFam" id="1.10.8.1220:FF:000001">
    <property type="entry name" value="Dynein axonemal heavy chain 5"/>
    <property type="match status" value="1"/>
</dbReference>
<keyword evidence="12" id="KW-0243">Dynein</keyword>
<dbReference type="PANTHER" id="PTHR22878:SF68">
    <property type="entry name" value="DYNEIN HEAVY CHAIN 6, AXONEMAL-LIKE"/>
    <property type="match status" value="1"/>
</dbReference>
<dbReference type="Gene3D" id="1.10.287.2620">
    <property type="match status" value="1"/>
</dbReference>
<feature type="domain" description="AAA+ ATPase" evidence="21">
    <location>
        <begin position="2559"/>
        <end position="2707"/>
    </location>
</feature>
<feature type="compositionally biased region" description="Low complexity" evidence="20">
    <location>
        <begin position="43"/>
        <end position="61"/>
    </location>
</feature>
<evidence type="ECO:0000256" key="13">
    <source>
        <dbReference type="ARBA" id="ARBA00023054"/>
    </source>
</evidence>
<dbReference type="InterPro" id="IPR024743">
    <property type="entry name" value="Dynein_HC_stalk"/>
</dbReference>
<dbReference type="FunFam" id="3.40.50.300:FF:000362">
    <property type="entry name" value="Dynein, axonemal, heavy chain 6"/>
    <property type="match status" value="1"/>
</dbReference>
<dbReference type="PANTHER" id="PTHR22878">
    <property type="entry name" value="DYNEIN HEAVY CHAIN 6, AXONEMAL-LIKE-RELATED"/>
    <property type="match status" value="1"/>
</dbReference>
<dbReference type="Gene3D" id="3.40.50.300">
    <property type="entry name" value="P-loop containing nucleotide triphosphate hydrolases"/>
    <property type="match status" value="5"/>
</dbReference>
<dbReference type="Gene3D" id="1.10.8.720">
    <property type="entry name" value="Region D6 of dynein motor"/>
    <property type="match status" value="1"/>
</dbReference>